<evidence type="ECO:0000313" key="11">
    <source>
        <dbReference type="Proteomes" id="UP000019666"/>
    </source>
</evidence>
<dbReference type="Gene3D" id="2.30.30.60">
    <property type="match status" value="1"/>
</dbReference>
<dbReference type="InterPro" id="IPR045276">
    <property type="entry name" value="YbiO_bact"/>
</dbReference>
<dbReference type="SUPFAM" id="SSF82861">
    <property type="entry name" value="Mechanosensitive channel protein MscS (YggB), transmembrane region"/>
    <property type="match status" value="1"/>
</dbReference>
<dbReference type="Gene3D" id="3.30.70.100">
    <property type="match status" value="1"/>
</dbReference>
<dbReference type="PANTHER" id="PTHR30460">
    <property type="entry name" value="MODERATE CONDUCTANCE MECHANOSENSITIVE CHANNEL YBIO"/>
    <property type="match status" value="1"/>
</dbReference>
<comment type="similarity">
    <text evidence="2">Belongs to the MscS (TC 1.A.23) family.</text>
</comment>
<keyword evidence="4 7" id="KW-0812">Transmembrane</keyword>
<reference evidence="10 11" key="1">
    <citation type="submission" date="2013-02" db="EMBL/GenBank/DDBJ databases">
        <authorList>
            <person name="Fiebig A."/>
            <person name="Goeker M."/>
            <person name="Klenk H.-P.P."/>
        </authorList>
    </citation>
    <scope>NUCLEOTIDE SEQUENCE [LARGE SCALE GENOMIC DNA]</scope>
    <source>
        <strain evidence="10 11">DSM 19309</strain>
    </source>
</reference>
<keyword evidence="11" id="KW-1185">Reference proteome</keyword>
<feature type="domain" description="Mechanosensitive ion channel MscS" evidence="8">
    <location>
        <begin position="342"/>
        <end position="406"/>
    </location>
</feature>
<evidence type="ECO:0000256" key="5">
    <source>
        <dbReference type="ARBA" id="ARBA00022989"/>
    </source>
</evidence>
<dbReference type="SUPFAM" id="SSF82689">
    <property type="entry name" value="Mechanosensitive channel protein MscS (YggB), C-terminal domain"/>
    <property type="match status" value="1"/>
</dbReference>
<dbReference type="HOGENOM" id="CLU_036700_0_0_5"/>
<dbReference type="InterPro" id="IPR011066">
    <property type="entry name" value="MscS_channel_C_sf"/>
</dbReference>
<protein>
    <submittedName>
        <fullName evidence="10">Transporter, small conductance mechanosensitive ion channel (MscS) family protein</fullName>
    </submittedName>
</protein>
<comment type="caution">
    <text evidence="10">The sequence shown here is derived from an EMBL/GenBank/DDBJ whole genome shotgun (WGS) entry which is preliminary data.</text>
</comment>
<feature type="transmembrane region" description="Helical" evidence="7">
    <location>
        <begin position="171"/>
        <end position="196"/>
    </location>
</feature>
<evidence type="ECO:0000259" key="8">
    <source>
        <dbReference type="Pfam" id="PF00924"/>
    </source>
</evidence>
<feature type="transmembrane region" description="Helical" evidence="7">
    <location>
        <begin position="82"/>
        <end position="104"/>
    </location>
</feature>
<name>A0A017HJP8_9RHOB</name>
<dbReference type="STRING" id="442562.Rumeso_03690"/>
<comment type="subcellular location">
    <subcellularLocation>
        <location evidence="1">Cell membrane</location>
        <topology evidence="1">Multi-pass membrane protein</topology>
    </subcellularLocation>
</comment>
<proteinExistence type="inferred from homology"/>
<dbReference type="AlphaFoldDB" id="A0A017HJP8"/>
<dbReference type="Pfam" id="PF21088">
    <property type="entry name" value="MS_channel_1st"/>
    <property type="match status" value="1"/>
</dbReference>
<feature type="transmembrane region" description="Helical" evidence="7">
    <location>
        <begin position="293"/>
        <end position="316"/>
    </location>
</feature>
<accession>A0A017HJP8</accession>
<evidence type="ECO:0000313" key="10">
    <source>
        <dbReference type="EMBL" id="EYD74737.1"/>
    </source>
</evidence>
<feature type="transmembrane region" description="Helical" evidence="7">
    <location>
        <begin position="36"/>
        <end position="58"/>
    </location>
</feature>
<evidence type="ECO:0000256" key="6">
    <source>
        <dbReference type="ARBA" id="ARBA00023136"/>
    </source>
</evidence>
<gene>
    <name evidence="10" type="ORF">Rumeso_03690</name>
</gene>
<dbReference type="GO" id="GO:0005886">
    <property type="term" value="C:plasma membrane"/>
    <property type="evidence" value="ECO:0007669"/>
    <property type="project" value="UniProtKB-SubCell"/>
</dbReference>
<evidence type="ECO:0000259" key="9">
    <source>
        <dbReference type="Pfam" id="PF21088"/>
    </source>
</evidence>
<evidence type="ECO:0000256" key="4">
    <source>
        <dbReference type="ARBA" id="ARBA00022692"/>
    </source>
</evidence>
<evidence type="ECO:0000256" key="7">
    <source>
        <dbReference type="SAM" id="Phobius"/>
    </source>
</evidence>
<sequence>MVIVLFWLAWGILHALLSRVVPAGKARVAALRTTRVLVIVLFVITLLTVAIVDAVLLWGSGDLTGGLLATYGRLPSGFAEDAALLAGEWLALALGTALVVWLLRRLLGRLQFQARGWERLRENDAAVDAFFGFLATAVTVSLWLLGLALALSLVPATSPASALAYTLLRVFLIFAVALLLVRATAAIVATLDALSIRFAGPTSPFRLYSELRSLVPLLRRCLEAAIWLAAVSLILLQIGPVANLAEWGSRLILVVAIFFLARVAAEVVTLLIRALGARGDELTDLERQQRATLVPLVASLGRLLVYFVAFVLGLSVLGLNPLPLLAGAGILGVVVGFGAQPVINDLVSGFFVLAESQFLVGDYIEVGASRGTVEAINLRTTMLRDPGGQLHILRNGQLTGVVNYSKRYTFAVVEITVPYEADLQATMGALETAGERLRSEQPDVLERTVVEGLEKLEGTGLTLRTKTKVRPGSHGQVAREYRRLLLEELRQARIAPYAPGTSAAS</sequence>
<dbReference type="Proteomes" id="UP000019666">
    <property type="component" value="Unassembled WGS sequence"/>
</dbReference>
<dbReference type="SUPFAM" id="SSF50182">
    <property type="entry name" value="Sm-like ribonucleoproteins"/>
    <property type="match status" value="1"/>
</dbReference>
<dbReference type="InterPro" id="IPR006685">
    <property type="entry name" value="MscS_channel_2nd"/>
</dbReference>
<feature type="transmembrane region" description="Helical" evidence="7">
    <location>
        <begin position="217"/>
        <end position="239"/>
    </location>
</feature>
<evidence type="ECO:0000256" key="3">
    <source>
        <dbReference type="ARBA" id="ARBA00022475"/>
    </source>
</evidence>
<organism evidence="10 11">
    <name type="scientific">Rubellimicrobium mesophilum DSM 19309</name>
    <dbReference type="NCBI Taxonomy" id="442562"/>
    <lineage>
        <taxon>Bacteria</taxon>
        <taxon>Pseudomonadati</taxon>
        <taxon>Pseudomonadota</taxon>
        <taxon>Alphaproteobacteria</taxon>
        <taxon>Rhodobacterales</taxon>
        <taxon>Roseobacteraceae</taxon>
        <taxon>Rubellimicrobium</taxon>
    </lineage>
</organism>
<keyword evidence="5 7" id="KW-1133">Transmembrane helix</keyword>
<dbReference type="EMBL" id="AOSK01000108">
    <property type="protein sequence ID" value="EYD74737.1"/>
    <property type="molecule type" value="Genomic_DNA"/>
</dbReference>
<feature type="transmembrane region" description="Helical" evidence="7">
    <location>
        <begin position="6"/>
        <end position="24"/>
    </location>
</feature>
<dbReference type="InterPro" id="IPR049142">
    <property type="entry name" value="MS_channel_1st"/>
</dbReference>
<keyword evidence="6 7" id="KW-0472">Membrane</keyword>
<dbReference type="InterPro" id="IPR010920">
    <property type="entry name" value="LSM_dom_sf"/>
</dbReference>
<feature type="transmembrane region" description="Helical" evidence="7">
    <location>
        <begin position="251"/>
        <end position="272"/>
    </location>
</feature>
<dbReference type="GO" id="GO:0008381">
    <property type="term" value="F:mechanosensitive monoatomic ion channel activity"/>
    <property type="evidence" value="ECO:0007669"/>
    <property type="project" value="InterPro"/>
</dbReference>
<dbReference type="PANTHER" id="PTHR30460:SF0">
    <property type="entry name" value="MODERATE CONDUCTANCE MECHANOSENSITIVE CHANNEL YBIO"/>
    <property type="match status" value="1"/>
</dbReference>
<evidence type="ECO:0000256" key="2">
    <source>
        <dbReference type="ARBA" id="ARBA00008017"/>
    </source>
</evidence>
<dbReference type="Gene3D" id="1.10.287.1260">
    <property type="match status" value="1"/>
</dbReference>
<dbReference type="Pfam" id="PF00924">
    <property type="entry name" value="MS_channel_2nd"/>
    <property type="match status" value="1"/>
</dbReference>
<dbReference type="InterPro" id="IPR011014">
    <property type="entry name" value="MscS_channel_TM-2"/>
</dbReference>
<evidence type="ECO:0000256" key="1">
    <source>
        <dbReference type="ARBA" id="ARBA00004651"/>
    </source>
</evidence>
<feature type="transmembrane region" description="Helical" evidence="7">
    <location>
        <begin position="125"/>
        <end position="151"/>
    </location>
</feature>
<feature type="domain" description="Mechanosensitive ion channel transmembrane helices 2/3" evidence="9">
    <location>
        <begin position="302"/>
        <end position="340"/>
    </location>
</feature>
<keyword evidence="3" id="KW-1003">Cell membrane</keyword>
<dbReference type="InterPro" id="IPR023408">
    <property type="entry name" value="MscS_beta-dom_sf"/>
</dbReference>